<accession>A0A385UHI8</accession>
<reference evidence="2" key="1">
    <citation type="submission" date="2018-08" db="EMBL/GenBank/DDBJ databases">
        <authorList>
            <person name="Farris L."/>
            <person name="Burns B."/>
            <person name="Flowers J."/>
            <person name="Harvey A."/>
            <person name="Kent S."/>
            <person name="Kernodle S.A."/>
            <person name="McGinnis R."/>
            <person name="Sargent R."/>
            <person name="Stanley M."/>
            <person name="Wright P."/>
            <person name="Wallen J.R."/>
            <person name="Eckardt M.A."/>
            <person name="Gainey M.D."/>
            <person name="Garlena R.A."/>
            <person name="Russell D.A."/>
            <person name="Pope W.H."/>
            <person name="Jacobs-Sera D."/>
            <person name="Hatfull G.F."/>
        </authorList>
    </citation>
    <scope>NUCLEOTIDE SEQUENCE [LARGE SCALE GENOMIC DNA]</scope>
</reference>
<proteinExistence type="predicted"/>
<evidence type="ECO:0000313" key="2">
    <source>
        <dbReference type="Proteomes" id="UP000275667"/>
    </source>
</evidence>
<name>A0A385UHI8_9CAUD</name>
<dbReference type="RefSeq" id="YP_009950147.1">
    <property type="nucleotide sequence ID" value="NC_051587.1"/>
</dbReference>
<dbReference type="Proteomes" id="UP000275667">
    <property type="component" value="Segment"/>
</dbReference>
<dbReference type="EMBL" id="MH727561">
    <property type="protein sequence ID" value="AYB70636.1"/>
    <property type="molecule type" value="Genomic_DNA"/>
</dbReference>
<organism evidence="1 2">
    <name type="scientific">Mycobacterium phage Serendipitous</name>
    <dbReference type="NCBI Taxonomy" id="2301619"/>
    <lineage>
        <taxon>Viruses</taxon>
        <taxon>Duplodnaviria</taxon>
        <taxon>Heunggongvirae</taxon>
        <taxon>Uroviricota</taxon>
        <taxon>Caudoviricetes</taxon>
        <taxon>Bclasvirinae</taxon>
        <taxon>Acadianvirus</taxon>
        <taxon>Acadianvirus serendipitous</taxon>
    </lineage>
</organism>
<dbReference type="GeneID" id="60321557"/>
<sequence length="142" mass="15709">MKCRRFRCPACGWFGRKARRRAADTEAQSHIAWAASLLALRPSREPLTFEQAVSVAEAVAEIAAALAIAPDCEACPEWVPAHPVGTCFHARMEAFDARLWPSQRDAEARADEIAEVVGPLSYEEQSEMFGDPIADVIRRETP</sequence>
<gene>
    <name evidence="1" type="primary">95</name>
    <name evidence="1" type="ORF">SEA_SERENDIPITOUS_95</name>
</gene>
<dbReference type="KEGG" id="vg:60321557"/>
<keyword evidence="2" id="KW-1185">Reference proteome</keyword>
<evidence type="ECO:0000313" key="1">
    <source>
        <dbReference type="EMBL" id="AYB70636.1"/>
    </source>
</evidence>
<protein>
    <submittedName>
        <fullName evidence="1">Uncharacterized protein</fullName>
    </submittedName>
</protein>